<comment type="caution">
    <text evidence="6">The sequence shown here is derived from an EMBL/GenBank/DDBJ whole genome shotgun (WGS) entry which is preliminary data.</text>
</comment>
<keyword evidence="3" id="KW-0378">Hydrolase</keyword>
<dbReference type="InterPro" id="IPR050662">
    <property type="entry name" value="Sec-metab_biosynth-thioest"/>
</dbReference>
<dbReference type="InterPro" id="IPR036388">
    <property type="entry name" value="WH-like_DNA-bd_sf"/>
</dbReference>
<dbReference type="CDD" id="cd07722">
    <property type="entry name" value="LACTB2-like_MBL-fold"/>
    <property type="match status" value="1"/>
</dbReference>
<dbReference type="SUPFAM" id="SSF56281">
    <property type="entry name" value="Metallo-hydrolase/oxidoreductase"/>
    <property type="match status" value="1"/>
</dbReference>
<protein>
    <recommendedName>
        <fullName evidence="5">Metallo-beta-lactamase domain-containing protein</fullName>
    </recommendedName>
</protein>
<evidence type="ECO:0000313" key="6">
    <source>
        <dbReference type="EMBL" id="KAF9154049.1"/>
    </source>
</evidence>
<dbReference type="InterPro" id="IPR036866">
    <property type="entry name" value="RibonucZ/Hydroxyglut_hydro"/>
</dbReference>
<dbReference type="SMART" id="SM00849">
    <property type="entry name" value="Lactamase_B"/>
    <property type="match status" value="1"/>
</dbReference>
<proteinExistence type="inferred from homology"/>
<dbReference type="InterPro" id="IPR001279">
    <property type="entry name" value="Metallo-B-lactamas"/>
</dbReference>
<evidence type="ECO:0000256" key="4">
    <source>
        <dbReference type="ARBA" id="ARBA00022833"/>
    </source>
</evidence>
<accession>A0A9P5VDS9</accession>
<dbReference type="Pfam" id="PF00753">
    <property type="entry name" value="Lactamase_B"/>
    <property type="match status" value="1"/>
</dbReference>
<keyword evidence="4" id="KW-0862">Zinc</keyword>
<feature type="domain" description="Metallo-beta-lactamase" evidence="5">
    <location>
        <begin position="32"/>
        <end position="246"/>
    </location>
</feature>
<evidence type="ECO:0000256" key="2">
    <source>
        <dbReference type="ARBA" id="ARBA00022723"/>
    </source>
</evidence>
<dbReference type="GO" id="GO:0016787">
    <property type="term" value="F:hydrolase activity"/>
    <property type="evidence" value="ECO:0007669"/>
    <property type="project" value="UniProtKB-KW"/>
</dbReference>
<reference evidence="6" key="1">
    <citation type="journal article" date="2020" name="Fungal Divers.">
        <title>Resolving the Mortierellaceae phylogeny through synthesis of multi-gene phylogenetics and phylogenomics.</title>
        <authorList>
            <person name="Vandepol N."/>
            <person name="Liber J."/>
            <person name="Desiro A."/>
            <person name="Na H."/>
            <person name="Kennedy M."/>
            <person name="Barry K."/>
            <person name="Grigoriev I.V."/>
            <person name="Miller A.N."/>
            <person name="O'Donnell K."/>
            <person name="Stajich J.E."/>
            <person name="Bonito G."/>
        </authorList>
    </citation>
    <scope>NUCLEOTIDE SEQUENCE</scope>
    <source>
        <strain evidence="6">NRRL 6426</strain>
    </source>
</reference>
<dbReference type="EMBL" id="JAAAUQ010000138">
    <property type="protein sequence ID" value="KAF9154049.1"/>
    <property type="molecule type" value="Genomic_DNA"/>
</dbReference>
<dbReference type="Proteomes" id="UP000748756">
    <property type="component" value="Unassembled WGS sequence"/>
</dbReference>
<dbReference type="AlphaFoldDB" id="A0A9P5VDS9"/>
<sequence length="367" mass="40238">METLERLPNIIRLSERVVRVLGLNPNKFTLQGTNTYLIGKGPKKVLLDTGEGIPEYIPLLQEALDKEQSGSAGERATITKVICSHWHHDHVGGVHDVLSFLAARNIQLHNPPATAADAASTTAPNNKGLVDVDTSISSAPTEVFKYPCPGRDDPETRFQTIQDRDVIKVDDQTTLLTLHTPGHTSDHCSFFLKEENTLFTADCVLGQGTAVFEDLGSYIRSLEKQLSFSEVASAGSSPNYKIYPGHGPIIEDGPAKIREYIKHRFERERQVLAVLSSPSNTGSEEDTESMKEFTTASTGKTAMDIVKVIYQAYPVSLHLPAQHQILLHLKKLEEDGKVKRGAGAGGEPVEDLVNVVWDLVPQTQANL</sequence>
<dbReference type="GO" id="GO:0044550">
    <property type="term" value="P:secondary metabolite biosynthetic process"/>
    <property type="evidence" value="ECO:0007669"/>
    <property type="project" value="TreeGrafter"/>
</dbReference>
<dbReference type="GO" id="GO:0046872">
    <property type="term" value="F:metal ion binding"/>
    <property type="evidence" value="ECO:0007669"/>
    <property type="project" value="UniProtKB-KW"/>
</dbReference>
<dbReference type="Pfam" id="PF17778">
    <property type="entry name" value="WHD_BLACT"/>
    <property type="match status" value="1"/>
</dbReference>
<keyword evidence="2" id="KW-0479">Metal-binding</keyword>
<organism evidence="6 7">
    <name type="scientific">Linnemannia schmuckeri</name>
    <dbReference type="NCBI Taxonomy" id="64567"/>
    <lineage>
        <taxon>Eukaryota</taxon>
        <taxon>Fungi</taxon>
        <taxon>Fungi incertae sedis</taxon>
        <taxon>Mucoromycota</taxon>
        <taxon>Mortierellomycotina</taxon>
        <taxon>Mortierellomycetes</taxon>
        <taxon>Mortierellales</taxon>
        <taxon>Mortierellaceae</taxon>
        <taxon>Linnemannia</taxon>
    </lineage>
</organism>
<comment type="similarity">
    <text evidence="1">Belongs to the metallo-beta-lactamase superfamily. Glyoxalase II family.</text>
</comment>
<dbReference type="InterPro" id="IPR047921">
    <property type="entry name" value="LACTB2-like_MBL-fold"/>
</dbReference>
<evidence type="ECO:0000256" key="1">
    <source>
        <dbReference type="ARBA" id="ARBA00006759"/>
    </source>
</evidence>
<dbReference type="Gene3D" id="3.60.15.10">
    <property type="entry name" value="Ribonuclease Z/Hydroxyacylglutathione hydrolase-like"/>
    <property type="match status" value="1"/>
</dbReference>
<dbReference type="InterPro" id="IPR041516">
    <property type="entry name" value="LACTB2_WH"/>
</dbReference>
<evidence type="ECO:0000256" key="3">
    <source>
        <dbReference type="ARBA" id="ARBA00022801"/>
    </source>
</evidence>
<keyword evidence="7" id="KW-1185">Reference proteome</keyword>
<evidence type="ECO:0000259" key="5">
    <source>
        <dbReference type="SMART" id="SM00849"/>
    </source>
</evidence>
<dbReference type="PANTHER" id="PTHR23131:SF0">
    <property type="entry name" value="ENDORIBONUCLEASE LACTB2"/>
    <property type="match status" value="1"/>
</dbReference>
<dbReference type="OrthoDB" id="17458at2759"/>
<dbReference type="PANTHER" id="PTHR23131">
    <property type="entry name" value="ENDORIBONUCLEASE LACTB2"/>
    <property type="match status" value="1"/>
</dbReference>
<dbReference type="Gene3D" id="1.10.10.10">
    <property type="entry name" value="Winged helix-like DNA-binding domain superfamily/Winged helix DNA-binding domain"/>
    <property type="match status" value="1"/>
</dbReference>
<name>A0A9P5VDS9_9FUNG</name>
<evidence type="ECO:0000313" key="7">
    <source>
        <dbReference type="Proteomes" id="UP000748756"/>
    </source>
</evidence>
<gene>
    <name evidence="6" type="ORF">BG015_001991</name>
</gene>